<feature type="transmembrane region" description="Helical" evidence="1">
    <location>
        <begin position="12"/>
        <end position="34"/>
    </location>
</feature>
<name>A0A285L6D1_9NOCA</name>
<accession>A0A285L6D1</accession>
<dbReference type="InterPro" id="IPR019251">
    <property type="entry name" value="DUF2231_TM"/>
</dbReference>
<organism evidence="3 4">
    <name type="scientific">Nocardia amikacinitolerans</name>
    <dbReference type="NCBI Taxonomy" id="756689"/>
    <lineage>
        <taxon>Bacteria</taxon>
        <taxon>Bacillati</taxon>
        <taxon>Actinomycetota</taxon>
        <taxon>Actinomycetes</taxon>
        <taxon>Mycobacteriales</taxon>
        <taxon>Nocardiaceae</taxon>
        <taxon>Nocardia</taxon>
    </lineage>
</organism>
<keyword evidence="4" id="KW-1185">Reference proteome</keyword>
<keyword evidence="1" id="KW-1133">Transmembrane helix</keyword>
<evidence type="ECO:0000259" key="2">
    <source>
        <dbReference type="Pfam" id="PF09990"/>
    </source>
</evidence>
<keyword evidence="1" id="KW-0472">Membrane</keyword>
<evidence type="ECO:0000313" key="3">
    <source>
        <dbReference type="EMBL" id="SNY80478.1"/>
    </source>
</evidence>
<evidence type="ECO:0000256" key="1">
    <source>
        <dbReference type="SAM" id="Phobius"/>
    </source>
</evidence>
<proteinExistence type="predicted"/>
<feature type="transmembrane region" description="Helical" evidence="1">
    <location>
        <begin position="119"/>
        <end position="141"/>
    </location>
</feature>
<dbReference type="OrthoDB" id="4948879at2"/>
<keyword evidence="1" id="KW-0812">Transmembrane</keyword>
<dbReference type="RefSeq" id="WP_097245401.1">
    <property type="nucleotide sequence ID" value="NZ_JAMTCV010000001.1"/>
</dbReference>
<dbReference type="AlphaFoldDB" id="A0A285L6D1"/>
<feature type="transmembrane region" description="Helical" evidence="1">
    <location>
        <begin position="87"/>
        <end position="107"/>
    </location>
</feature>
<evidence type="ECO:0000313" key="4">
    <source>
        <dbReference type="Proteomes" id="UP000219565"/>
    </source>
</evidence>
<sequence length="157" mass="16170">MSTINGLPAHVLLVHGVVVLVPLTALLLVLSALVPAVRRRLVWLVAALALVGAVLTPITADAGETLAERFPSPSEALRTHIELGRSMVYFAVALLVVAVLVVATHLLELRGRSIGRAPATLLAILALVVGIAAGVLCYRVGDSGARAVWGVPAASAL</sequence>
<gene>
    <name evidence="3" type="ORF">SAMN04244553_2047</name>
</gene>
<feature type="transmembrane region" description="Helical" evidence="1">
    <location>
        <begin position="41"/>
        <end position="60"/>
    </location>
</feature>
<reference evidence="3 4" key="1">
    <citation type="submission" date="2017-09" db="EMBL/GenBank/DDBJ databases">
        <authorList>
            <person name="Ehlers B."/>
            <person name="Leendertz F.H."/>
        </authorList>
    </citation>
    <scope>NUCLEOTIDE SEQUENCE [LARGE SCALE GENOMIC DNA]</scope>
    <source>
        <strain evidence="3 4">DSM 45537</strain>
    </source>
</reference>
<protein>
    <recommendedName>
        <fullName evidence="2">DUF2231 domain-containing protein</fullName>
    </recommendedName>
</protein>
<dbReference type="EMBL" id="OBEG01000002">
    <property type="protein sequence ID" value="SNY80478.1"/>
    <property type="molecule type" value="Genomic_DNA"/>
</dbReference>
<dbReference type="Proteomes" id="UP000219565">
    <property type="component" value="Unassembled WGS sequence"/>
</dbReference>
<feature type="domain" description="DUF2231" evidence="2">
    <location>
        <begin position="6"/>
        <end position="150"/>
    </location>
</feature>
<dbReference type="Pfam" id="PF09990">
    <property type="entry name" value="DUF2231"/>
    <property type="match status" value="1"/>
</dbReference>